<feature type="non-terminal residue" evidence="1">
    <location>
        <position position="76"/>
    </location>
</feature>
<accession>W1XRK2</accession>
<protein>
    <submittedName>
        <fullName evidence="1">Tetratricopeptide repeat protein</fullName>
    </submittedName>
</protein>
<feature type="non-terminal residue" evidence="1">
    <location>
        <position position="1"/>
    </location>
</feature>
<dbReference type="EMBL" id="AZMM01012568">
    <property type="protein sequence ID" value="ETJ32988.1"/>
    <property type="molecule type" value="Genomic_DNA"/>
</dbReference>
<comment type="caution">
    <text evidence="1">The sequence shown here is derived from an EMBL/GenBank/DDBJ whole genome shotgun (WGS) entry which is preliminary data.</text>
</comment>
<name>W1XRK2_9ZZZZ</name>
<reference evidence="1" key="1">
    <citation type="submission" date="2013-12" db="EMBL/GenBank/DDBJ databases">
        <title>A Varibaculum cambriense genome reconstructed from a premature infant gut community with otherwise low bacterial novelty that shifts toward anaerobic metabolism during the third week of life.</title>
        <authorList>
            <person name="Brown C.T."/>
            <person name="Sharon I."/>
            <person name="Thomas B.C."/>
            <person name="Castelle C.J."/>
            <person name="Morowitz M.J."/>
            <person name="Banfield J.F."/>
        </authorList>
    </citation>
    <scope>NUCLEOTIDE SEQUENCE</scope>
</reference>
<gene>
    <name evidence="1" type="ORF">Q604_UNBC12568G0001</name>
</gene>
<organism evidence="1">
    <name type="scientific">human gut metagenome</name>
    <dbReference type="NCBI Taxonomy" id="408170"/>
    <lineage>
        <taxon>unclassified sequences</taxon>
        <taxon>metagenomes</taxon>
        <taxon>organismal metagenomes</taxon>
    </lineage>
</organism>
<dbReference type="AlphaFoldDB" id="W1XRK2"/>
<sequence length="76" mass="8919">KYRDKLSDAEKAKVYTNLAFYYSDDGNIKEYNYLSAAVKLKSPYIETYRGLALYHFSAYREKGSVEELKKSLRAFE</sequence>
<proteinExistence type="predicted"/>
<evidence type="ECO:0000313" key="1">
    <source>
        <dbReference type="EMBL" id="ETJ32988.1"/>
    </source>
</evidence>